<protein>
    <recommendedName>
        <fullName evidence="4">SxtJ</fullName>
    </recommendedName>
</protein>
<evidence type="ECO:0008006" key="4">
    <source>
        <dbReference type="Google" id="ProtNLM"/>
    </source>
</evidence>
<dbReference type="OrthoDB" id="9790341at2"/>
<dbReference type="AlphaFoldDB" id="Q0EXY7"/>
<name>Q0EXY7_9PROT</name>
<gene>
    <name evidence="2" type="ORF">SPV1_00507</name>
</gene>
<feature type="transmembrane region" description="Helical" evidence="1">
    <location>
        <begin position="45"/>
        <end position="65"/>
    </location>
</feature>
<dbReference type="InParanoid" id="Q0EXY7"/>
<keyword evidence="3" id="KW-1185">Reference proteome</keyword>
<dbReference type="HOGENOM" id="CLU_127055_0_0_0"/>
<accession>Q0EXY7</accession>
<comment type="caution">
    <text evidence="2">The sequence shown here is derived from an EMBL/GenBank/DDBJ whole genome shotgun (WGS) entry which is preliminary data.</text>
</comment>
<feature type="transmembrane region" description="Helical" evidence="1">
    <location>
        <begin position="85"/>
        <end position="107"/>
    </location>
</feature>
<evidence type="ECO:0000313" key="3">
    <source>
        <dbReference type="Proteomes" id="UP000005297"/>
    </source>
</evidence>
<organism evidence="2 3">
    <name type="scientific">Mariprofundus ferrooxydans PV-1</name>
    <dbReference type="NCBI Taxonomy" id="314345"/>
    <lineage>
        <taxon>Bacteria</taxon>
        <taxon>Pseudomonadati</taxon>
        <taxon>Pseudomonadota</taxon>
        <taxon>Candidatius Mariprofundia</taxon>
        <taxon>Mariprofundales</taxon>
        <taxon>Mariprofundaceae</taxon>
        <taxon>Mariprofundus</taxon>
    </lineage>
</organism>
<evidence type="ECO:0000313" key="2">
    <source>
        <dbReference type="EMBL" id="EAU54065.1"/>
    </source>
</evidence>
<keyword evidence="1" id="KW-0812">Transmembrane</keyword>
<reference evidence="2 3" key="1">
    <citation type="submission" date="2006-09" db="EMBL/GenBank/DDBJ databases">
        <authorList>
            <person name="Emerson D."/>
            <person name="Ferriera S."/>
            <person name="Johnson J."/>
            <person name="Kravitz S."/>
            <person name="Halpern A."/>
            <person name="Remington K."/>
            <person name="Beeson K."/>
            <person name="Tran B."/>
            <person name="Rogers Y.-H."/>
            <person name="Friedman R."/>
            <person name="Venter J.C."/>
        </authorList>
    </citation>
    <scope>NUCLEOTIDE SEQUENCE [LARGE SCALE GENOMIC DNA]</scope>
    <source>
        <strain evidence="2 3">PV-1</strain>
    </source>
</reference>
<dbReference type="EMBL" id="AATS01000012">
    <property type="protein sequence ID" value="EAU54065.1"/>
    <property type="molecule type" value="Genomic_DNA"/>
</dbReference>
<dbReference type="eggNOG" id="COG2192">
    <property type="taxonomic scope" value="Bacteria"/>
</dbReference>
<proteinExistence type="predicted"/>
<keyword evidence="1" id="KW-1133">Transmembrane helix</keyword>
<feature type="transmembrane region" description="Helical" evidence="1">
    <location>
        <begin position="12"/>
        <end position="33"/>
    </location>
</feature>
<dbReference type="Pfam" id="PF19588">
    <property type="entry name" value="SxtJ"/>
    <property type="match status" value="1"/>
</dbReference>
<dbReference type="Proteomes" id="UP000005297">
    <property type="component" value="Unassembled WGS sequence"/>
</dbReference>
<dbReference type="RefSeq" id="WP_009850402.1">
    <property type="nucleotide sequence ID" value="NZ_DS022295.1"/>
</dbReference>
<sequence length="138" mass="15767">MLYRDIPELDAAGLRRFGLLLGGIFVLLFGLLFPWLRNSHDLPNLLWVGSGAVIIVWALAAPVSMRRLYNGWMRVALIIGNVMNRIILAIVFFFVITPMGLVMRIMGKDPMRRRFDKTVASYRVISKPAARNHVERPF</sequence>
<dbReference type="InterPro" id="IPR045781">
    <property type="entry name" value="SxtJ"/>
</dbReference>
<evidence type="ECO:0000256" key="1">
    <source>
        <dbReference type="SAM" id="Phobius"/>
    </source>
</evidence>
<keyword evidence="1" id="KW-0472">Membrane</keyword>
<dbReference type="STRING" id="314344.AL013_00625"/>